<keyword evidence="7" id="KW-0804">Transcription</keyword>
<dbReference type="SUPFAM" id="SSF47095">
    <property type="entry name" value="HMG-box"/>
    <property type="match status" value="1"/>
</dbReference>
<dbReference type="PANTHER" id="PTHR45888:SF6">
    <property type="entry name" value="HL01030P-RELATED"/>
    <property type="match status" value="1"/>
</dbReference>
<feature type="compositionally biased region" description="Polar residues" evidence="10">
    <location>
        <begin position="817"/>
        <end position="828"/>
    </location>
</feature>
<keyword evidence="3" id="KW-0677">Repeat</keyword>
<dbReference type="OrthoDB" id="308383at2759"/>
<feature type="region of interest" description="Disordered" evidence="10">
    <location>
        <begin position="537"/>
        <end position="581"/>
    </location>
</feature>
<proteinExistence type="predicted"/>
<dbReference type="FunFam" id="3.30.40.10:FF:000407">
    <property type="entry name" value="Histone-lysine N-methyltransferase MLL3"/>
    <property type="match status" value="1"/>
</dbReference>
<dbReference type="CDD" id="cd15512">
    <property type="entry name" value="PHD4_KMT2C_like"/>
    <property type="match status" value="1"/>
</dbReference>
<dbReference type="FunFam" id="1.10.30.10:FF:000009">
    <property type="entry name" value="Histone-lysine N-methyltransferase"/>
    <property type="match status" value="1"/>
</dbReference>
<evidence type="ECO:0000259" key="11">
    <source>
        <dbReference type="PROSITE" id="PS50016"/>
    </source>
</evidence>
<dbReference type="SUPFAM" id="SSF57903">
    <property type="entry name" value="FYVE/PHD zinc finger"/>
    <property type="match status" value="3"/>
</dbReference>
<evidence type="ECO:0000256" key="1">
    <source>
        <dbReference type="ARBA" id="ARBA00004123"/>
    </source>
</evidence>
<keyword evidence="2" id="KW-0479">Metal-binding</keyword>
<dbReference type="PROSITE" id="PS50016">
    <property type="entry name" value="ZF_PHD_2"/>
    <property type="match status" value="3"/>
</dbReference>
<evidence type="ECO:0000256" key="6">
    <source>
        <dbReference type="ARBA" id="ARBA00023015"/>
    </source>
</evidence>
<feature type="compositionally biased region" description="Basic and acidic residues" evidence="10">
    <location>
        <begin position="640"/>
        <end position="649"/>
    </location>
</feature>
<dbReference type="InterPro" id="IPR036910">
    <property type="entry name" value="HMG_box_dom_sf"/>
</dbReference>
<protein>
    <recommendedName>
        <fullName evidence="11">PHD-type domain-containing protein</fullName>
    </recommendedName>
</protein>
<organism evidence="12 13">
    <name type="scientific">Ignelater luminosus</name>
    <name type="common">Cucubano</name>
    <name type="synonym">Pyrophorus luminosus</name>
    <dbReference type="NCBI Taxonomy" id="2038154"/>
    <lineage>
        <taxon>Eukaryota</taxon>
        <taxon>Metazoa</taxon>
        <taxon>Ecdysozoa</taxon>
        <taxon>Arthropoda</taxon>
        <taxon>Hexapoda</taxon>
        <taxon>Insecta</taxon>
        <taxon>Pterygota</taxon>
        <taxon>Neoptera</taxon>
        <taxon>Endopterygota</taxon>
        <taxon>Coleoptera</taxon>
        <taxon>Polyphaga</taxon>
        <taxon>Elateriformia</taxon>
        <taxon>Elateroidea</taxon>
        <taxon>Elateridae</taxon>
        <taxon>Agrypninae</taxon>
        <taxon>Pyrophorini</taxon>
        <taxon>Ignelater</taxon>
    </lineage>
</organism>
<feature type="region of interest" description="Disordered" evidence="10">
    <location>
        <begin position="602"/>
        <end position="675"/>
    </location>
</feature>
<feature type="non-terminal residue" evidence="12">
    <location>
        <position position="1"/>
    </location>
</feature>
<keyword evidence="6" id="KW-0805">Transcription regulation</keyword>
<feature type="region of interest" description="Disordered" evidence="10">
    <location>
        <begin position="375"/>
        <end position="394"/>
    </location>
</feature>
<evidence type="ECO:0000313" key="13">
    <source>
        <dbReference type="Proteomes" id="UP000801492"/>
    </source>
</evidence>
<dbReference type="Gene3D" id="3.30.40.10">
    <property type="entry name" value="Zinc/RING finger domain, C3HC4 (zinc finger)"/>
    <property type="match status" value="3"/>
</dbReference>
<evidence type="ECO:0000256" key="3">
    <source>
        <dbReference type="ARBA" id="ARBA00022737"/>
    </source>
</evidence>
<feature type="domain" description="PHD-type" evidence="11">
    <location>
        <begin position="188"/>
        <end position="241"/>
    </location>
</feature>
<evidence type="ECO:0000256" key="9">
    <source>
        <dbReference type="PROSITE-ProRule" id="PRU00146"/>
    </source>
</evidence>
<evidence type="ECO:0000256" key="7">
    <source>
        <dbReference type="ARBA" id="ARBA00023163"/>
    </source>
</evidence>
<dbReference type="CDD" id="cd15514">
    <property type="entry name" value="PHD6_KMT2C_like"/>
    <property type="match status" value="1"/>
</dbReference>
<keyword evidence="8" id="KW-0539">Nucleus</keyword>
<evidence type="ECO:0000256" key="4">
    <source>
        <dbReference type="ARBA" id="ARBA00022771"/>
    </source>
</evidence>
<feature type="compositionally biased region" description="Polar residues" evidence="10">
    <location>
        <begin position="780"/>
        <end position="802"/>
    </location>
</feature>
<comment type="subcellular location">
    <subcellularLocation>
        <location evidence="1">Nucleus</location>
    </subcellularLocation>
</comment>
<dbReference type="InterPro" id="IPR011011">
    <property type="entry name" value="Znf_FYVE_PHD"/>
</dbReference>
<dbReference type="GO" id="GO:0003713">
    <property type="term" value="F:transcription coactivator activity"/>
    <property type="evidence" value="ECO:0007669"/>
    <property type="project" value="TreeGrafter"/>
</dbReference>
<name>A0A8K0GAT5_IGNLU</name>
<gene>
    <name evidence="12" type="ORF">ILUMI_08270</name>
</gene>
<keyword evidence="5" id="KW-0862">Zinc</keyword>
<dbReference type="GO" id="GO:0045944">
    <property type="term" value="P:positive regulation of transcription by RNA polymerase II"/>
    <property type="evidence" value="ECO:0007669"/>
    <property type="project" value="TreeGrafter"/>
</dbReference>
<sequence>CCRVCGDCGSRTPGAGLSSRWHAHYTVCDSCYQQRNKGFSCPLCHRAYRIEEGDSLSASQESLVEDAYEFDPDRQSIDDSVRSIGLGKGKPYSASKIAKKRLGLGTGVVGRPKGVGKGPPGKVGFMKRQRLAEFGRKRGPKSKMRGIFGVPGVGLQRPTSDGSKTDEEPGVENRLVLCSAKDKFVLTQDICVMCGALGTDQEGCLIACVQCGQCYHPYCVNVKVTKVILQKGWRCLDCTVCEGCGQRNDEGRLILCDECDISYHIYCMDPPLDYVPHGNWKCKWCAVCQICGASDPGFNCSWMNSFTECGPCASHTTCPSCAEPYIEGDLIIQCVQCERWLHGACDSIKTETEAEKCAEEGYNCILCRPRDVPPPHMQPTPSPKPPTPSKSPEVKASTRDFYLDGVYLSESGYSLIKSLTHEQSITRKKRKKLMAIQQDKEAGIMATIESVVAGSSTTGEGALDDSKMDLVDIKEDPQDLYKEGMMWTKEDGPPPEGFTLYTMENGVTVLRRKRQRNLQKLGIGGFLVRVRGIRGMQDNDDVDMLPGQTTPTTLEPPTPSLAEGDKPRRKPARRKPKSKLAESFPSYLQEAFFGKELLESTKELDSTSDSDEETKSRSEKDRTIQLSQDEIKAVAAVTAKQEKSKESPANKEAAPTPSKAASSTSVVPKEEDESDTEAFKDVLALPGDLLDTDLVNTIMNEDDDELTKNADTLEGLADSNLPDDSDIADSLGNTNNAKDTKDELTDILGSHFNIESIPNINSKDVEDIFKNVLTDESQESQESSAFPISNTNTFTATVSQPPLSHPIPAPVRPTTLPAVNQNNLNSPASFPPQSPYHSEYSNSPQFSPAFSEPPSPWVTVNESADLDAPTAAVPSTYNQRSSEKMKADEGLGSGATISAVLYANMNHPEWKTDYPVWNDRYKQIIKKWRTLSTEQKAPYLQQARDNRSALRMKKQQQVICVFYIFWFK</sequence>
<keyword evidence="4 9" id="KW-0863">Zinc-finger</keyword>
<keyword evidence="13" id="KW-1185">Reference proteome</keyword>
<evidence type="ECO:0000313" key="12">
    <source>
        <dbReference type="EMBL" id="KAF2897900.1"/>
    </source>
</evidence>
<feature type="domain" description="PHD-type" evidence="11">
    <location>
        <begin position="315"/>
        <end position="370"/>
    </location>
</feature>
<dbReference type="InterPro" id="IPR001965">
    <property type="entry name" value="Znf_PHD"/>
</dbReference>
<feature type="compositionally biased region" description="Basic and acidic residues" evidence="10">
    <location>
        <begin position="613"/>
        <end position="623"/>
    </location>
</feature>
<dbReference type="InterPro" id="IPR013083">
    <property type="entry name" value="Znf_RING/FYVE/PHD"/>
</dbReference>
<feature type="region of interest" description="Disordered" evidence="10">
    <location>
        <begin position="775"/>
        <end position="859"/>
    </location>
</feature>
<dbReference type="GO" id="GO:0008270">
    <property type="term" value="F:zinc ion binding"/>
    <property type="evidence" value="ECO:0007669"/>
    <property type="project" value="UniProtKB-KW"/>
</dbReference>
<evidence type="ECO:0000256" key="2">
    <source>
        <dbReference type="ARBA" id="ARBA00022723"/>
    </source>
</evidence>
<feature type="compositionally biased region" description="Pro residues" evidence="10">
    <location>
        <begin position="375"/>
        <end position="389"/>
    </location>
</feature>
<dbReference type="AlphaFoldDB" id="A0A8K0GAT5"/>
<dbReference type="Proteomes" id="UP000801492">
    <property type="component" value="Unassembled WGS sequence"/>
</dbReference>
<feature type="compositionally biased region" description="Low complexity" evidence="10">
    <location>
        <begin position="653"/>
        <end position="667"/>
    </location>
</feature>
<reference evidence="12" key="1">
    <citation type="submission" date="2019-08" db="EMBL/GenBank/DDBJ databases">
        <title>The genome of the North American firefly Photinus pyralis.</title>
        <authorList>
            <consortium name="Photinus pyralis genome working group"/>
            <person name="Fallon T.R."/>
            <person name="Sander Lower S.E."/>
            <person name="Weng J.-K."/>
        </authorList>
    </citation>
    <scope>NUCLEOTIDE SEQUENCE</scope>
    <source>
        <strain evidence="12">TRF0915ILg1</strain>
        <tissue evidence="12">Whole body</tissue>
    </source>
</reference>
<dbReference type="Pfam" id="PF00628">
    <property type="entry name" value="PHD"/>
    <property type="match status" value="2"/>
</dbReference>
<dbReference type="InterPro" id="IPR019787">
    <property type="entry name" value="Znf_PHD-finger"/>
</dbReference>
<accession>A0A8K0GAT5</accession>
<dbReference type="PANTHER" id="PTHR45888">
    <property type="entry name" value="HL01030P-RELATED"/>
    <property type="match status" value="1"/>
</dbReference>
<evidence type="ECO:0000256" key="8">
    <source>
        <dbReference type="ARBA" id="ARBA00023242"/>
    </source>
</evidence>
<feature type="domain" description="PHD-type" evidence="11">
    <location>
        <begin position="238"/>
        <end position="288"/>
    </location>
</feature>
<evidence type="ECO:0000256" key="5">
    <source>
        <dbReference type="ARBA" id="ARBA00022833"/>
    </source>
</evidence>
<feature type="compositionally biased region" description="Basic residues" evidence="10">
    <location>
        <begin position="567"/>
        <end position="578"/>
    </location>
</feature>
<dbReference type="Gene3D" id="1.10.30.10">
    <property type="entry name" value="High mobility group box domain"/>
    <property type="match status" value="1"/>
</dbReference>
<dbReference type="SMART" id="SM00249">
    <property type="entry name" value="PHD"/>
    <property type="match status" value="3"/>
</dbReference>
<dbReference type="GO" id="GO:0042800">
    <property type="term" value="F:histone H3K4 methyltransferase activity"/>
    <property type="evidence" value="ECO:0007669"/>
    <property type="project" value="TreeGrafter"/>
</dbReference>
<dbReference type="GO" id="GO:0044666">
    <property type="term" value="C:MLL3/4 complex"/>
    <property type="evidence" value="ECO:0007669"/>
    <property type="project" value="TreeGrafter"/>
</dbReference>
<feature type="region of interest" description="Disordered" evidence="10">
    <location>
        <begin position="702"/>
        <end position="740"/>
    </location>
</feature>
<feature type="compositionally biased region" description="Polar residues" evidence="10">
    <location>
        <begin position="835"/>
        <end position="848"/>
    </location>
</feature>
<dbReference type="EMBL" id="VTPC01003865">
    <property type="protein sequence ID" value="KAF2897900.1"/>
    <property type="molecule type" value="Genomic_DNA"/>
</dbReference>
<evidence type="ECO:0000256" key="10">
    <source>
        <dbReference type="SAM" id="MobiDB-lite"/>
    </source>
</evidence>
<comment type="caution">
    <text evidence="12">The sequence shown here is derived from an EMBL/GenBank/DDBJ whole genome shotgun (WGS) entry which is preliminary data.</text>
</comment>
<dbReference type="CDD" id="cd15513">
    <property type="entry name" value="PHD5_KMT2C_like"/>
    <property type="match status" value="1"/>
</dbReference>